<gene>
    <name evidence="2" type="ORF">C6P46_000742</name>
</gene>
<reference evidence="2 3" key="1">
    <citation type="submission" date="2020-11" db="EMBL/GenBank/DDBJ databases">
        <title>Kefir isolates.</title>
        <authorList>
            <person name="Marcisauskas S."/>
            <person name="Kim Y."/>
            <person name="Blasche S."/>
        </authorList>
    </citation>
    <scope>NUCLEOTIDE SEQUENCE [LARGE SCALE GENOMIC DNA]</scope>
    <source>
        <strain evidence="2 3">KR</strain>
    </source>
</reference>
<feature type="compositionally biased region" description="Low complexity" evidence="1">
    <location>
        <begin position="657"/>
        <end position="668"/>
    </location>
</feature>
<feature type="region of interest" description="Disordered" evidence="1">
    <location>
        <begin position="194"/>
        <end position="225"/>
    </location>
</feature>
<evidence type="ECO:0000313" key="2">
    <source>
        <dbReference type="EMBL" id="KAG0655708.1"/>
    </source>
</evidence>
<feature type="compositionally biased region" description="Low complexity" evidence="1">
    <location>
        <begin position="299"/>
        <end position="315"/>
    </location>
</feature>
<dbReference type="AlphaFoldDB" id="A0A9P7B300"/>
<feature type="compositionally biased region" description="Basic and acidic residues" evidence="1">
    <location>
        <begin position="633"/>
        <end position="648"/>
    </location>
</feature>
<feature type="compositionally biased region" description="Acidic residues" evidence="1">
    <location>
        <begin position="156"/>
        <end position="169"/>
    </location>
</feature>
<feature type="region of interest" description="Disordered" evidence="1">
    <location>
        <begin position="148"/>
        <end position="169"/>
    </location>
</feature>
<feature type="region of interest" description="Disordered" evidence="1">
    <location>
        <begin position="610"/>
        <end position="693"/>
    </location>
</feature>
<keyword evidence="3" id="KW-1185">Reference proteome</keyword>
<proteinExistence type="predicted"/>
<dbReference type="OrthoDB" id="2524489at2759"/>
<feature type="region of interest" description="Disordered" evidence="1">
    <location>
        <begin position="288"/>
        <end position="347"/>
    </location>
</feature>
<dbReference type="EMBL" id="PUHQ01000113">
    <property type="protein sequence ID" value="KAG0655708.1"/>
    <property type="molecule type" value="Genomic_DNA"/>
</dbReference>
<organism evidence="2 3">
    <name type="scientific">Rhodotorula mucilaginosa</name>
    <name type="common">Yeast</name>
    <name type="synonym">Rhodotorula rubra</name>
    <dbReference type="NCBI Taxonomy" id="5537"/>
    <lineage>
        <taxon>Eukaryota</taxon>
        <taxon>Fungi</taxon>
        <taxon>Dikarya</taxon>
        <taxon>Basidiomycota</taxon>
        <taxon>Pucciniomycotina</taxon>
        <taxon>Microbotryomycetes</taxon>
        <taxon>Sporidiobolales</taxon>
        <taxon>Sporidiobolaceae</taxon>
        <taxon>Rhodotorula</taxon>
    </lineage>
</organism>
<dbReference type="Proteomes" id="UP000777482">
    <property type="component" value="Unassembled WGS sequence"/>
</dbReference>
<name>A0A9P7B300_RHOMI</name>
<comment type="caution">
    <text evidence="2">The sequence shown here is derived from an EMBL/GenBank/DDBJ whole genome shotgun (WGS) entry which is preliminary data.</text>
</comment>
<evidence type="ECO:0000313" key="3">
    <source>
        <dbReference type="Proteomes" id="UP000777482"/>
    </source>
</evidence>
<protein>
    <submittedName>
        <fullName evidence="2">Uncharacterized protein</fullName>
    </submittedName>
</protein>
<accession>A0A9P7B300</accession>
<evidence type="ECO:0000256" key="1">
    <source>
        <dbReference type="SAM" id="MobiDB-lite"/>
    </source>
</evidence>
<sequence>MPTYVHFPPEEPVDWPATPSGSIARALVERKEEILALQRKLDNPDLQRLCTESADRIMGKQNERTQREFHLFSRFCQAAKIPLYPITPIIIGLCKVAKDGAGAPPRSQLDRTLEKLADLEKNLFKNKPEYIKLCELGDELVGREDDDSSIATLDNTDNEEALSTDAQTDIDTDSSEGIFALSDSSSKDQASLKRFDGANSPQQQRVAKRNARLPQDGQVFGSRKGNSKSCEFAVQFDRRKDGTWIANAAESSFEHNHEPDPRRLADPAWLPEINKKNIRRALGLGVVEPSSSRKRSAKRSLPVDVDSDASSTDTSETNSAPVLSHRRRSSGQAAKRQAIAPPPQPAVTTGSINNAFLSPLHRPVLANSISVETIRAFLASAYPDLVPRAGAFFEAGITTFDQLVAFHCLSESVKAAFLKLHDVKMSALEDDRASIRGLAEFGPCGRFGLAEALPSGLTALPAFCRLSPRLDLYSSQIARFKATALQIARTAYPKCHDADSAVPLTRGPDLQRLCVESAARIISKQNARTQREHRLLSSFCQAADIPVYPITPILAGLCEVTQENSRFAPCGELFRALEAFVRVGEKLFRDKPAYTRLWELSDEVVGIAETESSTKTSETTKDKEAGAVSTAKETVEEANRQNEDDHGDACCTPVPPKTTVKSPSSISVGNPAPAPLCDSSSDYPTPLAEVGGSITPEQQRFPAEILASPEAVKSSPKQRIHSCLLLHSGMRACRGMDKFLPPMPKQKLLAHWLRLQAMAFLLVEIPMQRDTILEAFRDFSPSFPRASSRAEAADELADRSLLIYTVFPPGKPLKWSPDFAPFEMKRLFEDRERLFALQRKLDQPDLQKRAEEAVRGHEASLAKMRRNVLLSYRRFCTAANIPPWPVTDPIRALCVVAKFSGGSYGYRSLWGLLSTLANMTGAFFRSEPAYIELLSLKAPSQAAFKTKDVTILDSISEDVGLSSESETDDEEATTPMTSLTYGYSARIERPTDTHAFIYCNRHNSYYHPRCCYHWALTFAEEKRAWVIDLASSELSHNHGMTPELAKDPTWRPRLHTQVVKKALELADAPSTQRIGKRASRTDNGGRPRPNARPESGAPDENKIVASQAAAKRPKMNTIPAMRPPPIPAADKGGPRLKPTAGNERAIHLVAAFFAAAKDDLHLVPLAAAFVEEGLKTVEDLTKFACLDPAIRDSFIRAVQKKFYALA</sequence>
<feature type="region of interest" description="Disordered" evidence="1">
    <location>
        <begin position="1065"/>
        <end position="1132"/>
    </location>
</feature>